<organism evidence="5 6">
    <name type="scientific">Daphnia pulex</name>
    <name type="common">Water flea</name>
    <dbReference type="NCBI Taxonomy" id="6669"/>
    <lineage>
        <taxon>Eukaryota</taxon>
        <taxon>Metazoa</taxon>
        <taxon>Ecdysozoa</taxon>
        <taxon>Arthropoda</taxon>
        <taxon>Crustacea</taxon>
        <taxon>Branchiopoda</taxon>
        <taxon>Diplostraca</taxon>
        <taxon>Cladocera</taxon>
        <taxon>Anomopoda</taxon>
        <taxon>Daphniidae</taxon>
        <taxon>Daphnia</taxon>
    </lineage>
</organism>
<evidence type="ECO:0000256" key="2">
    <source>
        <dbReference type="ARBA" id="ARBA00023242"/>
    </source>
</evidence>
<dbReference type="STRING" id="6669.E9GYD8"/>
<proteinExistence type="predicted"/>
<dbReference type="OMA" id="HAKANIP"/>
<accession>E9GYD8</accession>
<sequence length="1582" mass="179645">MLRIAALNEELSEESSGVDEPVLPTKEVEEADSLNLYKEALDLRQKNEFDAALKLFHHTLALPCIENALLDEKEEKDNRDIGTLSSCLQIKYACLKNIGALCASKGNFDEALEAYLEAVEVDPLDVTVWHSIGKISMSLKNFQLARHAFLQGLQCSPNHWPCLDGIISVLYGLGDDVLCLHYINIALGKDPFYTRGLIFRDFIFEISPSLKIDLKQIFNEKWIHLFENYPYSEEEKQECLNEAQQLREEVGGLYTEFILPSIPLAKKIESLSWIVVGESLLATYRSMSESSDPLKMSCSVQLELSKDKEDIAKCSVDPSTLVSSNNIEMMEHGTGDGLPEHQLTAETSAGKECFSVDEASDKKESPRKISASEETVKSDVETHVDPPLKAETIKSDSRKRKRSVENGISVSEKEIQRRSTRSRAYAQQVEEDIYSLRAELRSFLPTCLLLDENFDATKETKADDTGYPAVNDHCHLLEDIPISEEQQSVTTFLEKSQKSKSRITDLLAEFCKCVTQLSGFRWTNKLSNLFKDAYQIVRSVFHVSDIFQPEEKSNEFGLEMLIHAEIFVSSQKNDTGMPIPPWFIEDLMYLFQWSDPIDTQSTLSNHFRARVFWLHCNWHFQNGRIEVASNYLQMVNCCLMPNNVEDSQSSIVRPIVTHSIDKPFVLNLSDINEMEEVLVRTMQLEDIIILHQNKKYKQLVSILKATFVIPGSKSSNHKYRVPVDRPTQINMLLEGLTALEDFDDYLIWSEKSLDESTNQYLEAYNRKSNEEAIASDQPVGVQAASDWSKVIEKISTEIEEILHFKRTSLNVLNRRALVRFAENLVLICSHQLEAPDASSKMPLGSPIFWVLLHRVIEFEENRITLAKKNVENALQDESDEVGDEALPCSILFLISAHDLLGKHSWCMLDNGVFVLYLFEVLMRKRRLTHDYEDREELGRAIEQASFCALGYPTTKKSKSRSLTDHSVTAVPFTWNRVLLLAEFFLPIRQDLPEFDTVKPTSTAEQEMLLQKVSSLIPPEMDPRNRLEDIQSFIQGQRSDIPEYLNHSCVPSEVENVFYLLGDYYFKNKDWTKAIENYILDLALVPDRFDSWAAVALAIGSRLETKLNSCERLKNLGTFLDRAEAALRCFRRALVLRPLQTTLWIEQGSTAYMLHSFCSQLLRNETDSLSIEMFERLEKEKDRMLNIAHDCFVAADKASLAGMKKGNGDDQDERWLHHYMLGKVAEKRSKPFVELIEHYQRAAKLLEESSATYPKRIPYNTSPHLSVEALEIHYRIHSHCLKTLMSLEGRPQDIAAYFEISKQLQTVSNGAFALGGRKVSIEQKEDIFEKETKKRKASKHEEEKPTKKTNVDTVPEVKLEGRAATIHDVTIILNEILEKAVGIAKPCNFIMNEDVMIKLPTESVEEEFAAASSPTVSGMDQIKEMDSEPSKASNSELLLNPSSSASSTSDSSSSDSDSESSSTLDSSDEKKEKTEDSKKIAASAHGGEPVPDLQAMVDMCLVAIKECVGRFPHFYKGLYRLAHYFYHSKVNRNIEACRELLFGRPLSASIVQLQQQQGAVQIRYLPTGVAGLFTEWRYVYSLP</sequence>
<dbReference type="eggNOG" id="ENOG502QPUI">
    <property type="taxonomic scope" value="Eukaryota"/>
</dbReference>
<dbReference type="GO" id="GO:0005634">
    <property type="term" value="C:nucleus"/>
    <property type="evidence" value="ECO:0000318"/>
    <property type="project" value="GO_Central"/>
</dbReference>
<feature type="region of interest" description="Disordered" evidence="4">
    <location>
        <begin position="351"/>
        <end position="421"/>
    </location>
</feature>
<dbReference type="Gene3D" id="1.25.40.10">
    <property type="entry name" value="Tetratricopeptide repeat domain"/>
    <property type="match status" value="2"/>
</dbReference>
<dbReference type="PANTHER" id="PTHR15502:SF7">
    <property type="entry name" value="CALCINEURIN-BINDING PROTEIN CABIN-1"/>
    <property type="match status" value="1"/>
</dbReference>
<protein>
    <recommendedName>
        <fullName evidence="7">Calcineurin-binding protein cabin-1 MEF2-binding domain-containing protein</fullName>
    </recommendedName>
</protein>
<dbReference type="Pfam" id="PF13432">
    <property type="entry name" value="TPR_16"/>
    <property type="match status" value="1"/>
</dbReference>
<feature type="compositionally biased region" description="Basic and acidic residues" evidence="4">
    <location>
        <begin position="359"/>
        <end position="396"/>
    </location>
</feature>
<feature type="region of interest" description="Disordered" evidence="4">
    <location>
        <begin position="1328"/>
        <end position="1349"/>
    </location>
</feature>
<dbReference type="InterPro" id="IPR011990">
    <property type="entry name" value="TPR-like_helical_dom_sf"/>
</dbReference>
<gene>
    <name evidence="5" type="ORF">DAPPUDRAFT_323276</name>
</gene>
<keyword evidence="6" id="KW-1185">Reference proteome</keyword>
<feature type="region of interest" description="Disordered" evidence="4">
    <location>
        <begin position="1408"/>
        <end position="1486"/>
    </location>
</feature>
<feature type="repeat" description="TPR" evidence="3">
    <location>
        <begin position="1054"/>
        <end position="1087"/>
    </location>
</feature>
<dbReference type="PROSITE" id="PS50005">
    <property type="entry name" value="TPR"/>
    <property type="match status" value="3"/>
</dbReference>
<dbReference type="KEGG" id="dpx:DAPPUDRAFT_323276"/>
<evidence type="ECO:0000256" key="1">
    <source>
        <dbReference type="ARBA" id="ARBA00004123"/>
    </source>
</evidence>
<feature type="repeat" description="TPR" evidence="3">
    <location>
        <begin position="126"/>
        <end position="159"/>
    </location>
</feature>
<dbReference type="GO" id="GO:0006325">
    <property type="term" value="P:chromatin organization"/>
    <property type="evidence" value="ECO:0007669"/>
    <property type="project" value="InterPro"/>
</dbReference>
<dbReference type="Proteomes" id="UP000000305">
    <property type="component" value="Unassembled WGS sequence"/>
</dbReference>
<keyword evidence="2" id="KW-0539">Nucleus</keyword>
<evidence type="ECO:0008006" key="7">
    <source>
        <dbReference type="Google" id="ProtNLM"/>
    </source>
</evidence>
<dbReference type="PANTHER" id="PTHR15502">
    <property type="entry name" value="CALCINEURIN-BINDING PROTEIN CABIN 1-RELATED"/>
    <property type="match status" value="1"/>
</dbReference>
<comment type="subcellular location">
    <subcellularLocation>
        <location evidence="1">Nucleus</location>
    </subcellularLocation>
</comment>
<dbReference type="OrthoDB" id="6376137at2759"/>
<dbReference type="SUPFAM" id="SSF48452">
    <property type="entry name" value="TPR-like"/>
    <property type="match status" value="2"/>
</dbReference>
<dbReference type="EMBL" id="GL732575">
    <property type="protein sequence ID" value="EFX75493.1"/>
    <property type="molecule type" value="Genomic_DNA"/>
</dbReference>
<dbReference type="HOGENOM" id="CLU_000786_0_0_1"/>
<keyword evidence="3" id="KW-0802">TPR repeat</keyword>
<feature type="compositionally biased region" description="Basic and acidic residues" evidence="4">
    <location>
        <begin position="1466"/>
        <end position="1478"/>
    </location>
</feature>
<evidence type="ECO:0000313" key="5">
    <source>
        <dbReference type="EMBL" id="EFX75493.1"/>
    </source>
</evidence>
<dbReference type="SMART" id="SM00028">
    <property type="entry name" value="TPR"/>
    <property type="match status" value="3"/>
</dbReference>
<feature type="repeat" description="TPR" evidence="3">
    <location>
        <begin position="92"/>
        <end position="125"/>
    </location>
</feature>
<feature type="compositionally biased region" description="Low complexity" evidence="4">
    <location>
        <begin position="1431"/>
        <end position="1464"/>
    </location>
</feature>
<feature type="compositionally biased region" description="Basic and acidic residues" evidence="4">
    <location>
        <begin position="1338"/>
        <end position="1349"/>
    </location>
</feature>
<evidence type="ECO:0000256" key="4">
    <source>
        <dbReference type="SAM" id="MobiDB-lite"/>
    </source>
</evidence>
<name>E9GYD8_DAPPU</name>
<dbReference type="InterPro" id="IPR019734">
    <property type="entry name" value="TPR_rpt"/>
</dbReference>
<dbReference type="InParanoid" id="E9GYD8"/>
<evidence type="ECO:0000313" key="6">
    <source>
        <dbReference type="Proteomes" id="UP000000305"/>
    </source>
</evidence>
<dbReference type="InterPro" id="IPR033053">
    <property type="entry name" value="Hir3/CABIN1"/>
</dbReference>
<evidence type="ECO:0000256" key="3">
    <source>
        <dbReference type="PROSITE-ProRule" id="PRU00339"/>
    </source>
</evidence>
<reference evidence="5 6" key="1">
    <citation type="journal article" date="2011" name="Science">
        <title>The ecoresponsive genome of Daphnia pulex.</title>
        <authorList>
            <person name="Colbourne J.K."/>
            <person name="Pfrender M.E."/>
            <person name="Gilbert D."/>
            <person name="Thomas W.K."/>
            <person name="Tucker A."/>
            <person name="Oakley T.H."/>
            <person name="Tokishita S."/>
            <person name="Aerts A."/>
            <person name="Arnold G.J."/>
            <person name="Basu M.K."/>
            <person name="Bauer D.J."/>
            <person name="Caceres C.E."/>
            <person name="Carmel L."/>
            <person name="Casola C."/>
            <person name="Choi J.H."/>
            <person name="Detter J.C."/>
            <person name="Dong Q."/>
            <person name="Dusheyko S."/>
            <person name="Eads B.D."/>
            <person name="Frohlich T."/>
            <person name="Geiler-Samerotte K.A."/>
            <person name="Gerlach D."/>
            <person name="Hatcher P."/>
            <person name="Jogdeo S."/>
            <person name="Krijgsveld J."/>
            <person name="Kriventseva E.V."/>
            <person name="Kultz D."/>
            <person name="Laforsch C."/>
            <person name="Lindquist E."/>
            <person name="Lopez J."/>
            <person name="Manak J.R."/>
            <person name="Muller J."/>
            <person name="Pangilinan J."/>
            <person name="Patwardhan R.P."/>
            <person name="Pitluck S."/>
            <person name="Pritham E.J."/>
            <person name="Rechtsteiner A."/>
            <person name="Rho M."/>
            <person name="Rogozin I.B."/>
            <person name="Sakarya O."/>
            <person name="Salamov A."/>
            <person name="Schaack S."/>
            <person name="Shapiro H."/>
            <person name="Shiga Y."/>
            <person name="Skalitzky C."/>
            <person name="Smith Z."/>
            <person name="Souvorov A."/>
            <person name="Sung W."/>
            <person name="Tang Z."/>
            <person name="Tsuchiya D."/>
            <person name="Tu H."/>
            <person name="Vos H."/>
            <person name="Wang M."/>
            <person name="Wolf Y.I."/>
            <person name="Yamagata H."/>
            <person name="Yamada T."/>
            <person name="Ye Y."/>
            <person name="Shaw J.R."/>
            <person name="Andrews J."/>
            <person name="Crease T.J."/>
            <person name="Tang H."/>
            <person name="Lucas S.M."/>
            <person name="Robertson H.M."/>
            <person name="Bork P."/>
            <person name="Koonin E.V."/>
            <person name="Zdobnov E.M."/>
            <person name="Grigoriev I.V."/>
            <person name="Lynch M."/>
            <person name="Boore J.L."/>
        </authorList>
    </citation>
    <scope>NUCLEOTIDE SEQUENCE [LARGE SCALE GENOMIC DNA]</scope>
</reference>